<feature type="domain" description="PilZ" evidence="1">
    <location>
        <begin position="15"/>
        <end position="103"/>
    </location>
</feature>
<dbReference type="RefSeq" id="WP_354144657.1">
    <property type="nucleotide sequence ID" value="NZ_JAZDQV010000006.1"/>
</dbReference>
<evidence type="ECO:0000313" key="3">
    <source>
        <dbReference type="Proteomes" id="UP001343492"/>
    </source>
</evidence>
<dbReference type="Pfam" id="PF07238">
    <property type="entry name" value="PilZ"/>
    <property type="match status" value="1"/>
</dbReference>
<dbReference type="Proteomes" id="UP001343492">
    <property type="component" value="Unassembled WGS sequence"/>
</dbReference>
<name>A0ABU7GF64_9SPHN</name>
<reference evidence="2 3" key="1">
    <citation type="submission" date="2024-01" db="EMBL/GenBank/DDBJ databases">
        <title>The genome sequence of Erythrobacteraceae sp. strain 1XM1-14.</title>
        <authorList>
            <person name="Liu Y."/>
        </authorList>
    </citation>
    <scope>NUCLEOTIDE SEQUENCE [LARGE SCALE GENOMIC DNA]</scope>
    <source>
        <strain evidence="2 3">1XM1-14</strain>
    </source>
</reference>
<organism evidence="2 3">
    <name type="scientific">Altererythrobacter litoralis</name>
    <dbReference type="NCBI Taxonomy" id="3113904"/>
    <lineage>
        <taxon>Bacteria</taxon>
        <taxon>Pseudomonadati</taxon>
        <taxon>Pseudomonadota</taxon>
        <taxon>Alphaproteobacteria</taxon>
        <taxon>Sphingomonadales</taxon>
        <taxon>Erythrobacteraceae</taxon>
        <taxon>Altererythrobacter</taxon>
    </lineage>
</organism>
<comment type="caution">
    <text evidence="2">The sequence shown here is derived from an EMBL/GenBank/DDBJ whole genome shotgun (WGS) entry which is preliminary data.</text>
</comment>
<dbReference type="InterPro" id="IPR009875">
    <property type="entry name" value="PilZ_domain"/>
</dbReference>
<gene>
    <name evidence="2" type="ORF">VRS74_07665</name>
</gene>
<dbReference type="Gene3D" id="2.40.10.220">
    <property type="entry name" value="predicted glycosyltransferase like domains"/>
    <property type="match status" value="1"/>
</dbReference>
<dbReference type="EMBL" id="JAZDQV010000006">
    <property type="protein sequence ID" value="MEE1877556.1"/>
    <property type="molecule type" value="Genomic_DNA"/>
</dbReference>
<proteinExistence type="predicted"/>
<evidence type="ECO:0000259" key="1">
    <source>
        <dbReference type="Pfam" id="PF07238"/>
    </source>
</evidence>
<evidence type="ECO:0000313" key="2">
    <source>
        <dbReference type="EMBL" id="MEE1877556.1"/>
    </source>
</evidence>
<keyword evidence="3" id="KW-1185">Reference proteome</keyword>
<sequence>MSAPQSLTDQPHRVRRTASRLRLNLPARLILLDRTASCVIDNISQTGARLALESPPAPGEFGRLQCANIDRFFDTSWSTDHRIGVTFDEALPMETLRSLRDYSDRFPHHKHRELKAQARDWVAGETG</sequence>
<dbReference type="SUPFAM" id="SSF141371">
    <property type="entry name" value="PilZ domain-like"/>
    <property type="match status" value="1"/>
</dbReference>
<accession>A0ABU7GF64</accession>
<protein>
    <submittedName>
        <fullName evidence="2">PilZ domain-containing protein</fullName>
    </submittedName>
</protein>